<name>A0A1G2AZK7_9BACT</name>
<protein>
    <submittedName>
        <fullName evidence="1">Uncharacterized protein</fullName>
    </submittedName>
</protein>
<reference evidence="1 2" key="1">
    <citation type="journal article" date="2016" name="Nat. Commun.">
        <title>Thousands of microbial genomes shed light on interconnected biogeochemical processes in an aquifer system.</title>
        <authorList>
            <person name="Anantharaman K."/>
            <person name="Brown C.T."/>
            <person name="Hug L.A."/>
            <person name="Sharon I."/>
            <person name="Castelle C.J."/>
            <person name="Probst A.J."/>
            <person name="Thomas B.C."/>
            <person name="Singh A."/>
            <person name="Wilkins M.J."/>
            <person name="Karaoz U."/>
            <person name="Brodie E.L."/>
            <person name="Williams K.H."/>
            <person name="Hubbard S.S."/>
            <person name="Banfield J.F."/>
        </authorList>
    </citation>
    <scope>NUCLEOTIDE SEQUENCE [LARGE SCALE GENOMIC DNA]</scope>
</reference>
<accession>A0A1G2AZK7</accession>
<dbReference type="AlphaFoldDB" id="A0A1G2AZK7"/>
<proteinExistence type="predicted"/>
<comment type="caution">
    <text evidence="1">The sequence shown here is derived from an EMBL/GenBank/DDBJ whole genome shotgun (WGS) entry which is preliminary data.</text>
</comment>
<dbReference type="EMBL" id="MHKD01000044">
    <property type="protein sequence ID" value="OGY81397.1"/>
    <property type="molecule type" value="Genomic_DNA"/>
</dbReference>
<evidence type="ECO:0000313" key="1">
    <source>
        <dbReference type="EMBL" id="OGY81397.1"/>
    </source>
</evidence>
<dbReference type="Proteomes" id="UP000176952">
    <property type="component" value="Unassembled WGS sequence"/>
</dbReference>
<sequence length="112" mass="11817">MSYEEMGRGDESTNGLQIHLLIRNGPLGNAAEGQKTWKPASASSMQLQTCLVCGLLCSRSSFVTRVAPGGKSVTHRSSSTIGPDQLMAEDFPVGTEAEGWGTITIGAKSRCT</sequence>
<organism evidence="1 2">
    <name type="scientific">Candidatus Kerfeldbacteria bacterium RIFCSPHIGHO2_12_FULL_48_17</name>
    <dbReference type="NCBI Taxonomy" id="1798542"/>
    <lineage>
        <taxon>Bacteria</taxon>
        <taxon>Candidatus Kerfeldiibacteriota</taxon>
    </lineage>
</organism>
<evidence type="ECO:0000313" key="2">
    <source>
        <dbReference type="Proteomes" id="UP000176952"/>
    </source>
</evidence>
<dbReference type="STRING" id="1798542.A3F54_01960"/>
<gene>
    <name evidence="1" type="ORF">A3F54_01960</name>
</gene>